<evidence type="ECO:0000313" key="1">
    <source>
        <dbReference type="EMBL" id="QDT36039.1"/>
    </source>
</evidence>
<dbReference type="NCBIfam" id="TIGR02570">
    <property type="entry name" value="cas7_GSU0053"/>
    <property type="match status" value="1"/>
</dbReference>
<accession>A0A517QWJ8</accession>
<dbReference type="InterPro" id="IPR013403">
    <property type="entry name" value="CRISPR-assoc_prot_Csb1/Cas7u"/>
</dbReference>
<dbReference type="RefSeq" id="WP_145362274.1">
    <property type="nucleotide sequence ID" value="NZ_CP036268.1"/>
</dbReference>
<sequence>MTLTLDTLHAAVSGTAAAFRCRTRLQPAGGQGDKVFPPTYAGAVYATEKRCVPAPTDENPDLTAEVDCVLLDSVQSQANRMEEALQRAFDEGRLRLPLIEVNFDPFYPGDEALEDKGMRLLDPVGKVTSLEAPHRIADAILRDSLLDGVPFRQSERGRAVDRVSLKNATPLFELCPTALLFGMWDSTGPKGGLGAKFERAIVSEIVGIDATHGVRTASRVDPIVRKNPELYQAEDGGWTVLEPEAAKDSKKNPKPFGKKVSEINLGNVTPDVTSSGGVTIAYAEQTIVLSLPALRRLRFPVDGVFSVERDRAGRTVLAALGLAAAALADESGLDLRSRCLLYPTKGDLQWERLDRSGVEAFHLPAEDAIKVFHDAVDAARNVGLPWMEQPLVLTPSDALVKLVAKSQQLAAQQGGED</sequence>
<dbReference type="AlphaFoldDB" id="A0A517QWJ8"/>
<evidence type="ECO:0000313" key="2">
    <source>
        <dbReference type="Proteomes" id="UP000317318"/>
    </source>
</evidence>
<keyword evidence="2" id="KW-1185">Reference proteome</keyword>
<dbReference type="OrthoDB" id="190628at2"/>
<protein>
    <submittedName>
        <fullName evidence="1">CRISPR-associated protein (Cas_GSU0053)</fullName>
    </submittedName>
</protein>
<dbReference type="KEGG" id="svp:Pan189_03940"/>
<dbReference type="EMBL" id="CP036268">
    <property type="protein sequence ID" value="QDT36039.1"/>
    <property type="molecule type" value="Genomic_DNA"/>
</dbReference>
<dbReference type="Proteomes" id="UP000317318">
    <property type="component" value="Chromosome"/>
</dbReference>
<organism evidence="1 2">
    <name type="scientific">Stratiformator vulcanicus</name>
    <dbReference type="NCBI Taxonomy" id="2527980"/>
    <lineage>
        <taxon>Bacteria</taxon>
        <taxon>Pseudomonadati</taxon>
        <taxon>Planctomycetota</taxon>
        <taxon>Planctomycetia</taxon>
        <taxon>Planctomycetales</taxon>
        <taxon>Planctomycetaceae</taxon>
        <taxon>Stratiformator</taxon>
    </lineage>
</organism>
<dbReference type="Pfam" id="PF09617">
    <property type="entry name" value="Cas_GSU0053"/>
    <property type="match status" value="1"/>
</dbReference>
<name>A0A517QWJ8_9PLAN</name>
<proteinExistence type="predicted"/>
<reference evidence="1 2" key="1">
    <citation type="submission" date="2019-02" db="EMBL/GenBank/DDBJ databases">
        <title>Deep-cultivation of Planctomycetes and their phenomic and genomic characterization uncovers novel biology.</title>
        <authorList>
            <person name="Wiegand S."/>
            <person name="Jogler M."/>
            <person name="Boedeker C."/>
            <person name="Pinto D."/>
            <person name="Vollmers J."/>
            <person name="Rivas-Marin E."/>
            <person name="Kohn T."/>
            <person name="Peeters S.H."/>
            <person name="Heuer A."/>
            <person name="Rast P."/>
            <person name="Oberbeckmann S."/>
            <person name="Bunk B."/>
            <person name="Jeske O."/>
            <person name="Meyerdierks A."/>
            <person name="Storesund J.E."/>
            <person name="Kallscheuer N."/>
            <person name="Luecker S."/>
            <person name="Lage O.M."/>
            <person name="Pohl T."/>
            <person name="Merkel B.J."/>
            <person name="Hornburger P."/>
            <person name="Mueller R.-W."/>
            <person name="Bruemmer F."/>
            <person name="Labrenz M."/>
            <person name="Spormann A.M."/>
            <person name="Op den Camp H."/>
            <person name="Overmann J."/>
            <person name="Amann R."/>
            <person name="Jetten M.S.M."/>
            <person name="Mascher T."/>
            <person name="Medema M.H."/>
            <person name="Devos D.P."/>
            <person name="Kaster A.-K."/>
            <person name="Ovreas L."/>
            <person name="Rohde M."/>
            <person name="Galperin M.Y."/>
            <person name="Jogler C."/>
        </authorList>
    </citation>
    <scope>NUCLEOTIDE SEQUENCE [LARGE SCALE GENOMIC DNA]</scope>
    <source>
        <strain evidence="1 2">Pan189</strain>
    </source>
</reference>
<gene>
    <name evidence="1" type="ORF">Pan189_03940</name>
</gene>